<dbReference type="SUPFAM" id="SSF54637">
    <property type="entry name" value="Thioesterase/thiol ester dehydrase-isomerase"/>
    <property type="match status" value="1"/>
</dbReference>
<protein>
    <recommendedName>
        <fullName evidence="3">Thioesterase</fullName>
    </recommendedName>
</protein>
<comment type="caution">
    <text evidence="1">The sequence shown here is derived from an EMBL/GenBank/DDBJ whole genome shotgun (WGS) entry which is preliminary data.</text>
</comment>
<dbReference type="EMBL" id="PSNW01000001">
    <property type="protein sequence ID" value="PPE75855.1"/>
    <property type="molecule type" value="Genomic_DNA"/>
</dbReference>
<accession>A0A2S5TLI8</accession>
<dbReference type="PANTHER" id="PTHR31793:SF2">
    <property type="entry name" value="BLR1345 PROTEIN"/>
    <property type="match status" value="1"/>
</dbReference>
<dbReference type="Proteomes" id="UP000238220">
    <property type="component" value="Unassembled WGS sequence"/>
</dbReference>
<dbReference type="Pfam" id="PF13279">
    <property type="entry name" value="4HBT_2"/>
    <property type="match status" value="1"/>
</dbReference>
<dbReference type="OrthoDB" id="6117985at2"/>
<evidence type="ECO:0000313" key="2">
    <source>
        <dbReference type="Proteomes" id="UP000238220"/>
    </source>
</evidence>
<name>A0A2S5TLI8_9GAMM</name>
<dbReference type="PANTHER" id="PTHR31793">
    <property type="entry name" value="4-HYDROXYBENZOYL-COA THIOESTERASE FAMILY MEMBER"/>
    <property type="match status" value="1"/>
</dbReference>
<keyword evidence="2" id="KW-1185">Reference proteome</keyword>
<sequence>MSSPDPALAQPFRLHRATVPAEWIDVNDHMNVERYYHVLYRAQVEVTEHLELGRTYVASRGLSKMVVESNFRFERELRLGEQVEVRSRLLGVDRKRIHFFHELWNLDRDMRAAVGEQIDVHVDLSTRRSAPLPEDILAKLQGIVAAQATLPAVAAKLSLAR</sequence>
<organism evidence="1 2">
    <name type="scientific">Solimonas fluminis</name>
    <dbReference type="NCBI Taxonomy" id="2086571"/>
    <lineage>
        <taxon>Bacteria</taxon>
        <taxon>Pseudomonadati</taxon>
        <taxon>Pseudomonadota</taxon>
        <taxon>Gammaproteobacteria</taxon>
        <taxon>Nevskiales</taxon>
        <taxon>Nevskiaceae</taxon>
        <taxon>Solimonas</taxon>
    </lineage>
</organism>
<dbReference type="GO" id="GO:0047617">
    <property type="term" value="F:fatty acyl-CoA hydrolase activity"/>
    <property type="evidence" value="ECO:0007669"/>
    <property type="project" value="TreeGrafter"/>
</dbReference>
<dbReference type="RefSeq" id="WP_104228820.1">
    <property type="nucleotide sequence ID" value="NZ_PSNW01000001.1"/>
</dbReference>
<dbReference type="CDD" id="cd00586">
    <property type="entry name" value="4HBT"/>
    <property type="match status" value="1"/>
</dbReference>
<dbReference type="InterPro" id="IPR029069">
    <property type="entry name" value="HotDog_dom_sf"/>
</dbReference>
<dbReference type="AlphaFoldDB" id="A0A2S5TLI8"/>
<dbReference type="Gene3D" id="3.10.129.10">
    <property type="entry name" value="Hotdog Thioesterase"/>
    <property type="match status" value="1"/>
</dbReference>
<proteinExistence type="predicted"/>
<gene>
    <name evidence="1" type="ORF">C3942_02935</name>
</gene>
<reference evidence="1 2" key="1">
    <citation type="submission" date="2018-02" db="EMBL/GenBank/DDBJ databases">
        <title>Genome sequencing of Solimonas sp. HR-BB.</title>
        <authorList>
            <person name="Lee Y."/>
            <person name="Jeon C.O."/>
        </authorList>
    </citation>
    <scope>NUCLEOTIDE SEQUENCE [LARGE SCALE GENOMIC DNA]</scope>
    <source>
        <strain evidence="1 2">HR-BB</strain>
    </source>
</reference>
<evidence type="ECO:0000313" key="1">
    <source>
        <dbReference type="EMBL" id="PPE75855.1"/>
    </source>
</evidence>
<dbReference type="InterPro" id="IPR050563">
    <property type="entry name" value="4-hydroxybenzoyl-CoA_TE"/>
</dbReference>
<evidence type="ECO:0008006" key="3">
    <source>
        <dbReference type="Google" id="ProtNLM"/>
    </source>
</evidence>